<protein>
    <submittedName>
        <fullName evidence="1">Uncharacterized protein</fullName>
    </submittedName>
</protein>
<sequence>MTLGLHSKLFQHKH</sequence>
<evidence type="ECO:0000313" key="1">
    <source>
        <dbReference type="EMBL" id="JAD59193.1"/>
    </source>
</evidence>
<accession>A0A0A9BAL6</accession>
<reference evidence="1" key="2">
    <citation type="journal article" date="2015" name="Data Brief">
        <title>Shoot transcriptome of the giant reed, Arundo donax.</title>
        <authorList>
            <person name="Barrero R.A."/>
            <person name="Guerrero F.D."/>
            <person name="Moolhuijzen P."/>
            <person name="Goolsby J.A."/>
            <person name="Tidwell J."/>
            <person name="Bellgard S.E."/>
            <person name="Bellgard M.I."/>
        </authorList>
    </citation>
    <scope>NUCLEOTIDE SEQUENCE</scope>
    <source>
        <tissue evidence="1">Shoot tissue taken approximately 20 cm above the soil surface</tissue>
    </source>
</reference>
<organism evidence="1">
    <name type="scientific">Arundo donax</name>
    <name type="common">Giant reed</name>
    <name type="synonym">Donax arundinaceus</name>
    <dbReference type="NCBI Taxonomy" id="35708"/>
    <lineage>
        <taxon>Eukaryota</taxon>
        <taxon>Viridiplantae</taxon>
        <taxon>Streptophyta</taxon>
        <taxon>Embryophyta</taxon>
        <taxon>Tracheophyta</taxon>
        <taxon>Spermatophyta</taxon>
        <taxon>Magnoliopsida</taxon>
        <taxon>Liliopsida</taxon>
        <taxon>Poales</taxon>
        <taxon>Poaceae</taxon>
        <taxon>PACMAD clade</taxon>
        <taxon>Arundinoideae</taxon>
        <taxon>Arundineae</taxon>
        <taxon>Arundo</taxon>
    </lineage>
</organism>
<dbReference type="EMBL" id="GBRH01238702">
    <property type="protein sequence ID" value="JAD59193.1"/>
    <property type="molecule type" value="Transcribed_RNA"/>
</dbReference>
<proteinExistence type="predicted"/>
<reference evidence="1" key="1">
    <citation type="submission" date="2014-09" db="EMBL/GenBank/DDBJ databases">
        <authorList>
            <person name="Magalhaes I.L.F."/>
            <person name="Oliveira U."/>
            <person name="Santos F.R."/>
            <person name="Vidigal T.H.D.A."/>
            <person name="Brescovit A.D."/>
            <person name="Santos A.J."/>
        </authorList>
    </citation>
    <scope>NUCLEOTIDE SEQUENCE</scope>
    <source>
        <tissue evidence="1">Shoot tissue taken approximately 20 cm above the soil surface</tissue>
    </source>
</reference>
<name>A0A0A9BAL6_ARUDO</name>